<feature type="transmembrane region" description="Helical" evidence="1">
    <location>
        <begin position="70"/>
        <end position="92"/>
    </location>
</feature>
<evidence type="ECO:0000313" key="3">
    <source>
        <dbReference type="EMBL" id="KIL71229.1"/>
    </source>
</evidence>
<evidence type="ECO:0000256" key="1">
    <source>
        <dbReference type="SAM" id="Phobius"/>
    </source>
</evidence>
<keyword evidence="1" id="KW-0812">Transmembrane</keyword>
<organism evidence="3 4">
    <name type="scientific">Amanita muscaria (strain Koide BX008)</name>
    <dbReference type="NCBI Taxonomy" id="946122"/>
    <lineage>
        <taxon>Eukaryota</taxon>
        <taxon>Fungi</taxon>
        <taxon>Dikarya</taxon>
        <taxon>Basidiomycota</taxon>
        <taxon>Agaricomycotina</taxon>
        <taxon>Agaricomycetes</taxon>
        <taxon>Agaricomycetidae</taxon>
        <taxon>Agaricales</taxon>
        <taxon>Pluteineae</taxon>
        <taxon>Amanitaceae</taxon>
        <taxon>Amanita</taxon>
    </lineage>
</organism>
<name>A0A0C2TV75_AMAMK</name>
<proteinExistence type="predicted"/>
<feature type="non-terminal residue" evidence="3">
    <location>
        <position position="140"/>
    </location>
</feature>
<dbReference type="EMBL" id="KN818222">
    <property type="protein sequence ID" value="KIL71229.1"/>
    <property type="molecule type" value="Genomic_DNA"/>
</dbReference>
<accession>A0A0C2TV75</accession>
<dbReference type="Pfam" id="PF20152">
    <property type="entry name" value="DUF6534"/>
    <property type="match status" value="1"/>
</dbReference>
<feature type="domain" description="DUF6534" evidence="2">
    <location>
        <begin position="24"/>
        <end position="96"/>
    </location>
</feature>
<dbReference type="AlphaFoldDB" id="A0A0C2TV75"/>
<reference evidence="3 4" key="1">
    <citation type="submission" date="2014-04" db="EMBL/GenBank/DDBJ databases">
        <title>Evolutionary Origins and Diversification of the Mycorrhizal Mutualists.</title>
        <authorList>
            <consortium name="DOE Joint Genome Institute"/>
            <consortium name="Mycorrhizal Genomics Consortium"/>
            <person name="Kohler A."/>
            <person name="Kuo A."/>
            <person name="Nagy L.G."/>
            <person name="Floudas D."/>
            <person name="Copeland A."/>
            <person name="Barry K.W."/>
            <person name="Cichocki N."/>
            <person name="Veneault-Fourrey C."/>
            <person name="LaButti K."/>
            <person name="Lindquist E.A."/>
            <person name="Lipzen A."/>
            <person name="Lundell T."/>
            <person name="Morin E."/>
            <person name="Murat C."/>
            <person name="Riley R."/>
            <person name="Ohm R."/>
            <person name="Sun H."/>
            <person name="Tunlid A."/>
            <person name="Henrissat B."/>
            <person name="Grigoriev I.V."/>
            <person name="Hibbett D.S."/>
            <person name="Martin F."/>
        </authorList>
    </citation>
    <scope>NUCLEOTIDE SEQUENCE [LARGE SCALE GENOMIC DNA]</scope>
    <source>
        <strain evidence="3 4">Koide BX008</strain>
    </source>
</reference>
<gene>
    <name evidence="3" type="ORF">M378DRAFT_154732</name>
</gene>
<sequence length="140" mass="15710">MVRSVSWNGRSFALDLHVLFKLLKQEPLLYHTKSKVIRLVHLIIATGSLTVAANFLSFVLLLFSTYLTSAWISMAILIFVPKLYTNSMLVMLNNRMTIRDPTANMISINALSTLVIDDHHIGPSDSAMFFNETNFSSSST</sequence>
<dbReference type="InterPro" id="IPR045339">
    <property type="entry name" value="DUF6534"/>
</dbReference>
<dbReference type="OrthoDB" id="3070057at2759"/>
<protein>
    <recommendedName>
        <fullName evidence="2">DUF6534 domain-containing protein</fullName>
    </recommendedName>
</protein>
<feature type="transmembrane region" description="Helical" evidence="1">
    <location>
        <begin position="39"/>
        <end position="64"/>
    </location>
</feature>
<dbReference type="InParanoid" id="A0A0C2TV75"/>
<evidence type="ECO:0000313" key="4">
    <source>
        <dbReference type="Proteomes" id="UP000054549"/>
    </source>
</evidence>
<keyword evidence="1" id="KW-0472">Membrane</keyword>
<keyword evidence="1" id="KW-1133">Transmembrane helix</keyword>
<dbReference type="HOGENOM" id="CLU_1849818_0_0_1"/>
<dbReference type="Proteomes" id="UP000054549">
    <property type="component" value="Unassembled WGS sequence"/>
</dbReference>
<evidence type="ECO:0000259" key="2">
    <source>
        <dbReference type="Pfam" id="PF20152"/>
    </source>
</evidence>
<keyword evidence="4" id="KW-1185">Reference proteome</keyword>